<evidence type="ECO:0000313" key="3">
    <source>
        <dbReference type="Proteomes" id="UP000297814"/>
    </source>
</evidence>
<comment type="caution">
    <text evidence="2">The sequence shown here is derived from an EMBL/GenBank/DDBJ whole genome shotgun (WGS) entry which is preliminary data.</text>
</comment>
<dbReference type="Proteomes" id="UP000297814">
    <property type="component" value="Unassembled WGS sequence"/>
</dbReference>
<dbReference type="AlphaFoldDB" id="A0A4Z1GR96"/>
<feature type="compositionally biased region" description="Low complexity" evidence="1">
    <location>
        <begin position="129"/>
        <end position="168"/>
    </location>
</feature>
<reference evidence="2 3" key="1">
    <citation type="submission" date="2017-12" db="EMBL/GenBank/DDBJ databases">
        <title>Comparative genomics of Botrytis spp.</title>
        <authorList>
            <person name="Valero-Jimenez C.A."/>
            <person name="Tapia P."/>
            <person name="Veloso J."/>
            <person name="Silva-Moreno E."/>
            <person name="Staats M."/>
            <person name="Valdes J.H."/>
            <person name="Van Kan J.A.L."/>
        </authorList>
    </citation>
    <scope>NUCLEOTIDE SEQUENCE [LARGE SCALE GENOMIC DNA]</scope>
    <source>
        <strain evidence="2 3">Bh0001</strain>
    </source>
</reference>
<proteinExistence type="predicted"/>
<dbReference type="EMBL" id="PQXK01000135">
    <property type="protein sequence ID" value="TGO36107.1"/>
    <property type="molecule type" value="Genomic_DNA"/>
</dbReference>
<name>A0A4Z1GR96_9HELO</name>
<gene>
    <name evidence="2" type="ORF">BHYA_0135g00130</name>
</gene>
<organism evidence="2 3">
    <name type="scientific">Botrytis hyacinthi</name>
    <dbReference type="NCBI Taxonomy" id="278943"/>
    <lineage>
        <taxon>Eukaryota</taxon>
        <taxon>Fungi</taxon>
        <taxon>Dikarya</taxon>
        <taxon>Ascomycota</taxon>
        <taxon>Pezizomycotina</taxon>
        <taxon>Leotiomycetes</taxon>
        <taxon>Helotiales</taxon>
        <taxon>Sclerotiniaceae</taxon>
        <taxon>Botrytis</taxon>
    </lineage>
</organism>
<evidence type="ECO:0000313" key="2">
    <source>
        <dbReference type="EMBL" id="TGO36107.1"/>
    </source>
</evidence>
<sequence length="194" mass="21773">MDFQTLLKDLHGAVEQIHQIQANLTSFGVEEMDVNLKNGLENLFCEWSLARADQTVRAEVGLDEPLDTMLDHLLSSNSSKHLPKSEQEGSTSPRSTKQKHTEKKAHEQKSPVDKMTTYVLFRPHPENPTLPHSHPSQPPSLLSSASRSPNFGPSHHYSATSSSKSRMVSSEMMMTISCMMELRLINQRSTSMIM</sequence>
<accession>A0A4Z1GR96</accession>
<protein>
    <submittedName>
        <fullName evidence="2">Uncharacterized protein</fullName>
    </submittedName>
</protein>
<keyword evidence="3" id="KW-1185">Reference proteome</keyword>
<evidence type="ECO:0000256" key="1">
    <source>
        <dbReference type="SAM" id="MobiDB-lite"/>
    </source>
</evidence>
<feature type="region of interest" description="Disordered" evidence="1">
    <location>
        <begin position="75"/>
        <end position="168"/>
    </location>
</feature>